<feature type="non-terminal residue" evidence="1">
    <location>
        <position position="1"/>
    </location>
</feature>
<keyword evidence="2" id="KW-1185">Reference proteome</keyword>
<dbReference type="AlphaFoldDB" id="A0A9Q0J8D5"/>
<proteinExistence type="predicted"/>
<evidence type="ECO:0000313" key="1">
    <source>
        <dbReference type="EMBL" id="KAJ4831857.1"/>
    </source>
</evidence>
<name>A0A9Q0J8D5_9ROSI</name>
<gene>
    <name evidence="1" type="ORF">Tsubulata_025840</name>
</gene>
<reference evidence="1" key="1">
    <citation type="submission" date="2022-02" db="EMBL/GenBank/DDBJ databases">
        <authorList>
            <person name="Henning P.M."/>
            <person name="McCubbin A.G."/>
            <person name="Shore J.S."/>
        </authorList>
    </citation>
    <scope>NUCLEOTIDE SEQUENCE</scope>
    <source>
        <strain evidence="1">F60SS</strain>
        <tissue evidence="1">Leaves</tissue>
    </source>
</reference>
<organism evidence="1 2">
    <name type="scientific">Turnera subulata</name>
    <dbReference type="NCBI Taxonomy" id="218843"/>
    <lineage>
        <taxon>Eukaryota</taxon>
        <taxon>Viridiplantae</taxon>
        <taxon>Streptophyta</taxon>
        <taxon>Embryophyta</taxon>
        <taxon>Tracheophyta</taxon>
        <taxon>Spermatophyta</taxon>
        <taxon>Magnoliopsida</taxon>
        <taxon>eudicotyledons</taxon>
        <taxon>Gunneridae</taxon>
        <taxon>Pentapetalae</taxon>
        <taxon>rosids</taxon>
        <taxon>fabids</taxon>
        <taxon>Malpighiales</taxon>
        <taxon>Passifloraceae</taxon>
        <taxon>Turnera</taxon>
    </lineage>
</organism>
<dbReference type="Proteomes" id="UP001141552">
    <property type="component" value="Unassembled WGS sequence"/>
</dbReference>
<reference evidence="1" key="2">
    <citation type="journal article" date="2023" name="Plants (Basel)">
        <title>Annotation of the Turnera subulata (Passifloraceae) Draft Genome Reveals the S-Locus Evolved after the Divergence of Turneroideae from Passifloroideae in a Stepwise Manner.</title>
        <authorList>
            <person name="Henning P.M."/>
            <person name="Roalson E.H."/>
            <person name="Mir W."/>
            <person name="McCubbin A.G."/>
            <person name="Shore J.S."/>
        </authorList>
    </citation>
    <scope>NUCLEOTIDE SEQUENCE</scope>
    <source>
        <strain evidence="1">F60SS</strain>
    </source>
</reference>
<sequence>RYLHFKMKNNKWRDHGTLRTQNSRATPCAVVSLIKPLLHNEELHGGQLYYLLPLNANNKNNNQQQLQLFVQADALSDDLQKIYKHCYIFHSPCYV</sequence>
<accession>A0A9Q0J8D5</accession>
<dbReference type="EMBL" id="JAKUCV010005272">
    <property type="protein sequence ID" value="KAJ4831857.1"/>
    <property type="molecule type" value="Genomic_DNA"/>
</dbReference>
<protein>
    <submittedName>
        <fullName evidence="1">Uncharacterized protein</fullName>
    </submittedName>
</protein>
<evidence type="ECO:0000313" key="2">
    <source>
        <dbReference type="Proteomes" id="UP001141552"/>
    </source>
</evidence>
<comment type="caution">
    <text evidence="1">The sequence shown here is derived from an EMBL/GenBank/DDBJ whole genome shotgun (WGS) entry which is preliminary data.</text>
</comment>